<organism evidence="8 9">
    <name type="scientific">Gluconobacter wancherniae NBRC 103581</name>
    <dbReference type="NCBI Taxonomy" id="656744"/>
    <lineage>
        <taxon>Bacteria</taxon>
        <taxon>Pseudomonadati</taxon>
        <taxon>Pseudomonadota</taxon>
        <taxon>Alphaproteobacteria</taxon>
        <taxon>Acetobacterales</taxon>
        <taxon>Acetobacteraceae</taxon>
        <taxon>Gluconobacter</taxon>
    </lineage>
</organism>
<gene>
    <name evidence="6 8" type="primary">rpsF</name>
    <name evidence="8" type="ORF">GWA01_20590</name>
</gene>
<protein>
    <recommendedName>
        <fullName evidence="5 6">Small ribosomal subunit protein bS6</fullName>
    </recommendedName>
</protein>
<dbReference type="RefSeq" id="WP_146797336.1">
    <property type="nucleotide sequence ID" value="NZ_BARC01000006.1"/>
</dbReference>
<dbReference type="Gene3D" id="3.30.70.60">
    <property type="match status" value="1"/>
</dbReference>
<dbReference type="InterPro" id="IPR035980">
    <property type="entry name" value="Ribosomal_bS6_sf"/>
</dbReference>
<evidence type="ECO:0000256" key="4">
    <source>
        <dbReference type="ARBA" id="ARBA00035104"/>
    </source>
</evidence>
<evidence type="ECO:0000256" key="2">
    <source>
        <dbReference type="ARBA" id="ARBA00022980"/>
    </source>
</evidence>
<comment type="function">
    <text evidence="4 6">Binds together with bS18 to 16S ribosomal RNA.</text>
</comment>
<dbReference type="Proteomes" id="UP000321230">
    <property type="component" value="Unassembled WGS sequence"/>
</dbReference>
<dbReference type="GO" id="GO:0003735">
    <property type="term" value="F:structural constituent of ribosome"/>
    <property type="evidence" value="ECO:0007669"/>
    <property type="project" value="InterPro"/>
</dbReference>
<accession>A0A511B1G4</accession>
<feature type="compositionally biased region" description="Basic and acidic residues" evidence="7">
    <location>
        <begin position="106"/>
        <end position="116"/>
    </location>
</feature>
<dbReference type="SUPFAM" id="SSF54995">
    <property type="entry name" value="Ribosomal protein S6"/>
    <property type="match status" value="1"/>
</dbReference>
<evidence type="ECO:0000256" key="5">
    <source>
        <dbReference type="ARBA" id="ARBA00035294"/>
    </source>
</evidence>
<evidence type="ECO:0000313" key="9">
    <source>
        <dbReference type="Proteomes" id="UP000321230"/>
    </source>
</evidence>
<dbReference type="GO" id="GO:0022627">
    <property type="term" value="C:cytosolic small ribosomal subunit"/>
    <property type="evidence" value="ECO:0007669"/>
    <property type="project" value="TreeGrafter"/>
</dbReference>
<dbReference type="NCBIfam" id="TIGR00166">
    <property type="entry name" value="S6"/>
    <property type="match status" value="1"/>
</dbReference>
<evidence type="ECO:0000313" key="8">
    <source>
        <dbReference type="EMBL" id="GEK94289.1"/>
    </source>
</evidence>
<dbReference type="HAMAP" id="MF_00360">
    <property type="entry name" value="Ribosomal_bS6"/>
    <property type="match status" value="1"/>
</dbReference>
<keyword evidence="2 6" id="KW-0689">Ribosomal protein</keyword>
<comment type="caution">
    <text evidence="8">The sequence shown here is derived from an EMBL/GenBank/DDBJ whole genome shotgun (WGS) entry which is preliminary data.</text>
</comment>
<keyword evidence="6" id="KW-0699">rRNA-binding</keyword>
<keyword evidence="9" id="KW-1185">Reference proteome</keyword>
<dbReference type="AlphaFoldDB" id="A0A511B1G4"/>
<feature type="compositionally biased region" description="Basic and acidic residues" evidence="7">
    <location>
        <begin position="135"/>
        <end position="149"/>
    </location>
</feature>
<dbReference type="CDD" id="cd00473">
    <property type="entry name" value="bS6"/>
    <property type="match status" value="1"/>
</dbReference>
<reference evidence="8 9" key="1">
    <citation type="submission" date="2019-07" db="EMBL/GenBank/DDBJ databases">
        <title>Whole genome shotgun sequence of Gluconobacter wancherniae NBRC 103581.</title>
        <authorList>
            <person name="Hosoyama A."/>
            <person name="Uohara A."/>
            <person name="Ohji S."/>
            <person name="Ichikawa N."/>
        </authorList>
    </citation>
    <scope>NUCLEOTIDE SEQUENCE [LARGE SCALE GENOMIC DNA]</scope>
    <source>
        <strain evidence="8 9">NBRC 103581</strain>
    </source>
</reference>
<proteinExistence type="inferred from homology"/>
<evidence type="ECO:0000256" key="6">
    <source>
        <dbReference type="HAMAP-Rule" id="MF_00360"/>
    </source>
</evidence>
<comment type="similarity">
    <text evidence="1 6">Belongs to the bacterial ribosomal protein bS6 family.</text>
</comment>
<keyword evidence="6" id="KW-0694">RNA-binding</keyword>
<dbReference type="GO" id="GO:0070181">
    <property type="term" value="F:small ribosomal subunit rRNA binding"/>
    <property type="evidence" value="ECO:0007669"/>
    <property type="project" value="TreeGrafter"/>
</dbReference>
<evidence type="ECO:0000256" key="7">
    <source>
        <dbReference type="SAM" id="MobiDB-lite"/>
    </source>
</evidence>
<dbReference type="InterPro" id="IPR014717">
    <property type="entry name" value="Transl_elong_EF1B/ribsomal_bS6"/>
</dbReference>
<sequence>MPLYESVLIARNDVSQAQVEGIVENINTLLTEHGGSIQKREFWGLRSLAYRIKKNRKGHYVLLGLDVTPETLREMERQLSLNEDVLRVLTLRVDEIDENPSPVLARKSDDRGDRGNFRGGSKPAGRFESGRGGPRRSEDREEYRARGEQGEALTAEAE</sequence>
<evidence type="ECO:0000256" key="3">
    <source>
        <dbReference type="ARBA" id="ARBA00023274"/>
    </source>
</evidence>
<dbReference type="OrthoDB" id="9812702at2"/>
<dbReference type="EMBL" id="BJUZ01000002">
    <property type="protein sequence ID" value="GEK94289.1"/>
    <property type="molecule type" value="Genomic_DNA"/>
</dbReference>
<dbReference type="Pfam" id="PF01250">
    <property type="entry name" value="Ribosomal_S6"/>
    <property type="match status" value="1"/>
</dbReference>
<dbReference type="PANTHER" id="PTHR21011:SF1">
    <property type="entry name" value="SMALL RIBOSOMAL SUBUNIT PROTEIN BS6M"/>
    <property type="match status" value="1"/>
</dbReference>
<keyword evidence="3 6" id="KW-0687">Ribonucleoprotein</keyword>
<name>A0A511B1G4_9PROT</name>
<evidence type="ECO:0000256" key="1">
    <source>
        <dbReference type="ARBA" id="ARBA00009512"/>
    </source>
</evidence>
<dbReference type="GO" id="GO:0006412">
    <property type="term" value="P:translation"/>
    <property type="evidence" value="ECO:0007669"/>
    <property type="project" value="UniProtKB-UniRule"/>
</dbReference>
<dbReference type="InterPro" id="IPR000529">
    <property type="entry name" value="Ribosomal_bS6"/>
</dbReference>
<dbReference type="PANTHER" id="PTHR21011">
    <property type="entry name" value="MITOCHONDRIAL 28S RIBOSOMAL PROTEIN S6"/>
    <property type="match status" value="1"/>
</dbReference>
<feature type="region of interest" description="Disordered" evidence="7">
    <location>
        <begin position="99"/>
        <end position="158"/>
    </location>
</feature>
<dbReference type="InterPro" id="IPR020814">
    <property type="entry name" value="Ribosomal_S6_plastid/chlpt"/>
</dbReference>